<evidence type="ECO:0000256" key="1">
    <source>
        <dbReference type="SAM" id="Phobius"/>
    </source>
</evidence>
<gene>
    <name evidence="2" type="ORF">CA13_35130</name>
</gene>
<comment type="caution">
    <text evidence="2">The sequence shown here is derived from an EMBL/GenBank/DDBJ whole genome shotgun (WGS) entry which is preliminary data.</text>
</comment>
<proteinExistence type="predicted"/>
<evidence type="ECO:0000313" key="3">
    <source>
        <dbReference type="Proteomes" id="UP000315010"/>
    </source>
</evidence>
<sequence length="88" mass="10019">MRQDIPVIHLVEMDQIAVKYGMHLKPQQQLAVGEGGVFKQTRRSRLWMLIVLFSIRGSLRVFLLTDFGHRFMKGAGPRKGSGQPEPMV</sequence>
<keyword evidence="1" id="KW-1133">Transmembrane helix</keyword>
<evidence type="ECO:0000313" key="2">
    <source>
        <dbReference type="EMBL" id="TWT82058.1"/>
    </source>
</evidence>
<reference evidence="2 3" key="1">
    <citation type="submission" date="2019-02" db="EMBL/GenBank/DDBJ databases">
        <title>Deep-cultivation of Planctomycetes and their phenomic and genomic characterization uncovers novel biology.</title>
        <authorList>
            <person name="Wiegand S."/>
            <person name="Jogler M."/>
            <person name="Boedeker C."/>
            <person name="Pinto D."/>
            <person name="Vollmers J."/>
            <person name="Rivas-Marin E."/>
            <person name="Kohn T."/>
            <person name="Peeters S.H."/>
            <person name="Heuer A."/>
            <person name="Rast P."/>
            <person name="Oberbeckmann S."/>
            <person name="Bunk B."/>
            <person name="Jeske O."/>
            <person name="Meyerdierks A."/>
            <person name="Storesund J.E."/>
            <person name="Kallscheuer N."/>
            <person name="Luecker S."/>
            <person name="Lage O.M."/>
            <person name="Pohl T."/>
            <person name="Merkel B.J."/>
            <person name="Hornburger P."/>
            <person name="Mueller R.-W."/>
            <person name="Bruemmer F."/>
            <person name="Labrenz M."/>
            <person name="Spormann A.M."/>
            <person name="Op Den Camp H."/>
            <person name="Overmann J."/>
            <person name="Amann R."/>
            <person name="Jetten M.S.M."/>
            <person name="Mascher T."/>
            <person name="Medema M.H."/>
            <person name="Devos D.P."/>
            <person name="Kaster A.-K."/>
            <person name="Ovreas L."/>
            <person name="Rohde M."/>
            <person name="Galperin M.Y."/>
            <person name="Jogler C."/>
        </authorList>
    </citation>
    <scope>NUCLEOTIDE SEQUENCE [LARGE SCALE GENOMIC DNA]</scope>
    <source>
        <strain evidence="2 3">CA13</strain>
    </source>
</reference>
<dbReference type="Proteomes" id="UP000315010">
    <property type="component" value="Unassembled WGS sequence"/>
</dbReference>
<name>A0A5C5Z3Z0_9BACT</name>
<keyword evidence="1" id="KW-0472">Membrane</keyword>
<accession>A0A5C5Z3Z0</accession>
<keyword evidence="3" id="KW-1185">Reference proteome</keyword>
<dbReference type="EMBL" id="SJPJ01000001">
    <property type="protein sequence ID" value="TWT82058.1"/>
    <property type="molecule type" value="Genomic_DNA"/>
</dbReference>
<protein>
    <submittedName>
        <fullName evidence="2">Uncharacterized protein</fullName>
    </submittedName>
</protein>
<feature type="transmembrane region" description="Helical" evidence="1">
    <location>
        <begin position="46"/>
        <end position="63"/>
    </location>
</feature>
<keyword evidence="1" id="KW-0812">Transmembrane</keyword>
<dbReference type="AlphaFoldDB" id="A0A5C5Z3Z0"/>
<organism evidence="2 3">
    <name type="scientific">Novipirellula herctigrandis</name>
    <dbReference type="NCBI Taxonomy" id="2527986"/>
    <lineage>
        <taxon>Bacteria</taxon>
        <taxon>Pseudomonadati</taxon>
        <taxon>Planctomycetota</taxon>
        <taxon>Planctomycetia</taxon>
        <taxon>Pirellulales</taxon>
        <taxon>Pirellulaceae</taxon>
        <taxon>Novipirellula</taxon>
    </lineage>
</organism>